<organism evidence="2">
    <name type="scientific">hot springs metagenome</name>
    <dbReference type="NCBI Taxonomy" id="433727"/>
    <lineage>
        <taxon>unclassified sequences</taxon>
        <taxon>metagenomes</taxon>
        <taxon>ecological metagenomes</taxon>
    </lineage>
</organism>
<gene>
    <name evidence="2" type="ORF">A45J_0170</name>
</gene>
<keyword evidence="1" id="KW-0812">Transmembrane</keyword>
<protein>
    <submittedName>
        <fullName evidence="2">Uncharacterized protein</fullName>
    </submittedName>
</protein>
<accession>A0A5J4KT55</accession>
<keyword evidence="1" id="KW-1133">Transmembrane helix</keyword>
<dbReference type="EMBL" id="BLAB01000001">
    <property type="protein sequence ID" value="GER92454.1"/>
    <property type="molecule type" value="Genomic_DNA"/>
</dbReference>
<name>A0A5J4KT55_9ZZZZ</name>
<keyword evidence="1" id="KW-0472">Membrane</keyword>
<reference evidence="2" key="1">
    <citation type="submission" date="2019-10" db="EMBL/GenBank/DDBJ databases">
        <title>Metagenomic sequencing of thiosulfate-disproportionating enrichment culture.</title>
        <authorList>
            <person name="Umezawa K."/>
            <person name="Kojima H."/>
            <person name="Fukui M."/>
        </authorList>
    </citation>
    <scope>NUCLEOTIDE SEQUENCE</scope>
    <source>
        <strain evidence="2">45J</strain>
    </source>
</reference>
<feature type="transmembrane region" description="Helical" evidence="1">
    <location>
        <begin position="36"/>
        <end position="57"/>
    </location>
</feature>
<proteinExistence type="predicted"/>
<feature type="transmembrane region" description="Helical" evidence="1">
    <location>
        <begin position="12"/>
        <end position="30"/>
    </location>
</feature>
<sequence length="63" mass="7109">MIRDKRKIFGQMLVDVVKYLLTIIVIGNIFAERINFITSIAGIIAAVIIGLIAFYVIPKDKEE</sequence>
<comment type="caution">
    <text evidence="2">The sequence shown here is derived from an EMBL/GenBank/DDBJ whole genome shotgun (WGS) entry which is preliminary data.</text>
</comment>
<evidence type="ECO:0000256" key="1">
    <source>
        <dbReference type="SAM" id="Phobius"/>
    </source>
</evidence>
<evidence type="ECO:0000313" key="2">
    <source>
        <dbReference type="EMBL" id="GER92454.1"/>
    </source>
</evidence>
<dbReference type="AlphaFoldDB" id="A0A5J4KT55"/>